<dbReference type="Proteomes" id="UP000201613">
    <property type="component" value="Unassembled WGS sequence"/>
</dbReference>
<evidence type="ECO:0008006" key="3">
    <source>
        <dbReference type="Google" id="ProtNLM"/>
    </source>
</evidence>
<sequence>MEFSTKEDIEAPIAFVWQQVTDFAAFERQALRRGADVSRRDTLTRPGVGSGWDVKFLYRGKERKLSANITNFDPPNTYTIVASSGGIDGNSVVDLVALSRGRTRLTVNIDLTAKSLAARLMLQSLKLAKSSLNRRFVGRVQSMSEDMQERYRRQQAGA</sequence>
<name>A0A238LAP1_9RHOB</name>
<proteinExistence type="predicted"/>
<dbReference type="EMBL" id="FXZK01000001">
    <property type="protein sequence ID" value="SMY06739.1"/>
    <property type="molecule type" value="Genomic_DNA"/>
</dbReference>
<dbReference type="AlphaFoldDB" id="A0A238LAP1"/>
<organism evidence="1 2">
    <name type="scientific">Flavimaricola marinus</name>
    <dbReference type="NCBI Taxonomy" id="1819565"/>
    <lineage>
        <taxon>Bacteria</taxon>
        <taxon>Pseudomonadati</taxon>
        <taxon>Pseudomonadota</taxon>
        <taxon>Alphaproteobacteria</taxon>
        <taxon>Rhodobacterales</taxon>
        <taxon>Paracoccaceae</taxon>
        <taxon>Flavimaricola</taxon>
    </lineage>
</organism>
<evidence type="ECO:0000313" key="1">
    <source>
        <dbReference type="EMBL" id="SMY06739.1"/>
    </source>
</evidence>
<dbReference type="OrthoDB" id="7860307at2"/>
<gene>
    <name evidence="1" type="ORF">LOM8899_00868</name>
</gene>
<evidence type="ECO:0000313" key="2">
    <source>
        <dbReference type="Proteomes" id="UP000201613"/>
    </source>
</evidence>
<protein>
    <recommendedName>
        <fullName evidence="3">Polyketide cyclase / dehydrase and lipid transport</fullName>
    </recommendedName>
</protein>
<dbReference type="RefSeq" id="WP_093990880.1">
    <property type="nucleotide sequence ID" value="NZ_FXZK01000001.1"/>
</dbReference>
<accession>A0A238LAP1</accession>
<dbReference type="Gene3D" id="3.30.530.20">
    <property type="match status" value="1"/>
</dbReference>
<dbReference type="InterPro" id="IPR023393">
    <property type="entry name" value="START-like_dom_sf"/>
</dbReference>
<dbReference type="SUPFAM" id="SSF55961">
    <property type="entry name" value="Bet v1-like"/>
    <property type="match status" value="1"/>
</dbReference>
<keyword evidence="2" id="KW-1185">Reference proteome</keyword>
<reference evidence="1 2" key="1">
    <citation type="submission" date="2017-05" db="EMBL/GenBank/DDBJ databases">
        <authorList>
            <person name="Song R."/>
            <person name="Chenine A.L."/>
            <person name="Ruprecht R.M."/>
        </authorList>
    </citation>
    <scope>NUCLEOTIDE SEQUENCE [LARGE SCALE GENOMIC DNA]</scope>
    <source>
        <strain evidence="1 2">CECT 8899</strain>
    </source>
</reference>